<gene>
    <name evidence="2" type="ORF">BCR42DRAFT_427713</name>
</gene>
<sequence>MVNSDYSIYQKPKSWISRLSVRARGVISKSQQDDDQVSIFSAPGVLPSPASSVASGIHTDDEDCSVFMTPSPSSSTSSISSMIKKEQISESQNMQQLQNQQNRHTKDQKQNPLLPPSPTLTAYDKSFPTTQPDCNTLFPPTYSSTSQVLPPLENNSYFSSDRPLPTKRRTPGRNRHSSIEINKTTRDSTFLRNNNSNPSRHSVALEQLAQDTLTYFVDTSPESSTMNAELCDKNDNHATDLVEKLKSRLTSSSPSVHPSVLKLAQDVMAYMNETPPLTNECQQLKPKLEVCLLIHGKAVN</sequence>
<dbReference type="AlphaFoldDB" id="A0A1X2HZ18"/>
<accession>A0A1X2HZ18</accession>
<evidence type="ECO:0000313" key="2">
    <source>
        <dbReference type="EMBL" id="ORZ05769.1"/>
    </source>
</evidence>
<dbReference type="EMBL" id="MCGE01000042">
    <property type="protein sequence ID" value="ORZ05769.1"/>
    <property type="molecule type" value="Genomic_DNA"/>
</dbReference>
<feature type="compositionally biased region" description="Low complexity" evidence="1">
    <location>
        <begin position="68"/>
        <end position="82"/>
    </location>
</feature>
<evidence type="ECO:0000313" key="3">
    <source>
        <dbReference type="Proteomes" id="UP000193560"/>
    </source>
</evidence>
<comment type="caution">
    <text evidence="2">The sequence shown here is derived from an EMBL/GenBank/DDBJ whole genome shotgun (WGS) entry which is preliminary data.</text>
</comment>
<organism evidence="2 3">
    <name type="scientific">Absidia repens</name>
    <dbReference type="NCBI Taxonomy" id="90262"/>
    <lineage>
        <taxon>Eukaryota</taxon>
        <taxon>Fungi</taxon>
        <taxon>Fungi incertae sedis</taxon>
        <taxon>Mucoromycota</taxon>
        <taxon>Mucoromycotina</taxon>
        <taxon>Mucoromycetes</taxon>
        <taxon>Mucorales</taxon>
        <taxon>Cunninghamellaceae</taxon>
        <taxon>Absidia</taxon>
    </lineage>
</organism>
<dbReference type="Proteomes" id="UP000193560">
    <property type="component" value="Unassembled WGS sequence"/>
</dbReference>
<feature type="compositionally biased region" description="Polar residues" evidence="1">
    <location>
        <begin position="141"/>
        <end position="159"/>
    </location>
</feature>
<proteinExistence type="predicted"/>
<keyword evidence="3" id="KW-1185">Reference proteome</keyword>
<feature type="compositionally biased region" description="Basic residues" evidence="1">
    <location>
        <begin position="165"/>
        <end position="176"/>
    </location>
</feature>
<evidence type="ECO:0000256" key="1">
    <source>
        <dbReference type="SAM" id="MobiDB-lite"/>
    </source>
</evidence>
<name>A0A1X2HZ18_9FUNG</name>
<reference evidence="2 3" key="1">
    <citation type="submission" date="2016-07" db="EMBL/GenBank/DDBJ databases">
        <title>Pervasive Adenine N6-methylation of Active Genes in Fungi.</title>
        <authorList>
            <consortium name="DOE Joint Genome Institute"/>
            <person name="Mondo S.J."/>
            <person name="Dannebaum R.O."/>
            <person name="Kuo R.C."/>
            <person name="Labutti K."/>
            <person name="Haridas S."/>
            <person name="Kuo A."/>
            <person name="Salamov A."/>
            <person name="Ahrendt S.R."/>
            <person name="Lipzen A."/>
            <person name="Sullivan W."/>
            <person name="Andreopoulos W.B."/>
            <person name="Clum A."/>
            <person name="Lindquist E."/>
            <person name="Daum C."/>
            <person name="Ramamoorthy G.K."/>
            <person name="Gryganskyi A."/>
            <person name="Culley D."/>
            <person name="Magnuson J.K."/>
            <person name="James T.Y."/>
            <person name="O'Malley M.A."/>
            <person name="Stajich J.E."/>
            <person name="Spatafora J.W."/>
            <person name="Visel A."/>
            <person name="Grigoriev I.V."/>
        </authorList>
    </citation>
    <scope>NUCLEOTIDE SEQUENCE [LARGE SCALE GENOMIC DNA]</scope>
    <source>
        <strain evidence="2 3">NRRL 1336</strain>
    </source>
</reference>
<feature type="region of interest" description="Disordered" evidence="1">
    <location>
        <begin position="49"/>
        <end position="184"/>
    </location>
</feature>
<dbReference type="OrthoDB" id="2288399at2759"/>
<protein>
    <submittedName>
        <fullName evidence="2">Uncharacterized protein</fullName>
    </submittedName>
</protein>
<feature type="compositionally biased region" description="Low complexity" evidence="1">
    <location>
        <begin position="92"/>
        <end position="102"/>
    </location>
</feature>